<dbReference type="SUPFAM" id="SSF57959">
    <property type="entry name" value="Leucine zipper domain"/>
    <property type="match status" value="1"/>
</dbReference>
<dbReference type="OMA" id="ERKATHV"/>
<accession>A0A151Z2Q4</accession>
<gene>
    <name evidence="9" type="ORF">DLAC_10914</name>
</gene>
<feature type="compositionally biased region" description="Low complexity" evidence="7">
    <location>
        <begin position="601"/>
        <end position="615"/>
    </location>
</feature>
<dbReference type="EMBL" id="LODT01000051">
    <property type="protein sequence ID" value="KYQ88229.1"/>
    <property type="molecule type" value="Genomic_DNA"/>
</dbReference>
<feature type="compositionally biased region" description="Polar residues" evidence="7">
    <location>
        <begin position="169"/>
        <end position="189"/>
    </location>
</feature>
<dbReference type="AlphaFoldDB" id="A0A151Z2Q4"/>
<dbReference type="STRING" id="361077.A0A151Z2Q4"/>
<dbReference type="FunCoup" id="A0A151Z2Q4">
    <property type="interactions" value="399"/>
</dbReference>
<feature type="compositionally biased region" description="Basic and acidic residues" evidence="7">
    <location>
        <begin position="190"/>
        <end position="204"/>
    </location>
</feature>
<feature type="region of interest" description="Disordered" evidence="7">
    <location>
        <begin position="169"/>
        <end position="229"/>
    </location>
</feature>
<evidence type="ECO:0000256" key="3">
    <source>
        <dbReference type="ARBA" id="ARBA00023125"/>
    </source>
</evidence>
<evidence type="ECO:0000313" key="10">
    <source>
        <dbReference type="Proteomes" id="UP000076078"/>
    </source>
</evidence>
<keyword evidence="2" id="KW-0805">Transcription regulation</keyword>
<protein>
    <submittedName>
        <fullName evidence="9">Putative basic-leucine zipper transcription factor</fullName>
    </submittedName>
</protein>
<dbReference type="GO" id="GO:0030968">
    <property type="term" value="P:endoplasmic reticulum unfolded protein response"/>
    <property type="evidence" value="ECO:0007669"/>
    <property type="project" value="TreeGrafter"/>
</dbReference>
<dbReference type="OrthoDB" id="21620at2759"/>
<dbReference type="GO" id="GO:0000981">
    <property type="term" value="F:DNA-binding transcription factor activity, RNA polymerase II-specific"/>
    <property type="evidence" value="ECO:0007669"/>
    <property type="project" value="TreeGrafter"/>
</dbReference>
<sequence length="709" mass="80697">MDDFIIFQEDHENGSLLSGNSLLTNSSSTLTFDQSLYSNDIISTFNNTPVDNNNTFNAAGTNNINHITNNISTLNDFNNFTQQQIQLQNLTDYNQLHLQQLQQQQQHLYQQQQQVQYQQQFNQQYQIEQQQQQQVQYQQQLSDYSSPEVFSSPISEPLTPNQLQTSAITHSSSPDQVMQSVPSPQTVSSDCEKTEKIKKTKEPKSTSSASSSSNITGKKRKNGFDPYVDQGPDLGSILLEISSEDFKIYKKNFYSGSNLSKHAQNLINSQYRKIKNRESAQRSREKKTKYTGEIEGELEKANQEIEQLKQENKRLKMENDLLRKQNDIYQTSFPSRYQEQQQFGGNNSFTGLLSNVFSSIGSSSSVNSKKVLCVFIFAIVLCGFIINNPNFTAQQQQQHQQASMGSTSFGQPYTQQISNSYVSGNSHPLSGRSPLSDQSFDSRNIKTASFSPASLSSRPTLQNDHPSLQFDHDIDMLQQQQQEDDVQLINREKVDSWTTGRQNSKVTVNFRKDSALPLIKQINKYKAQRQIQQRAEQEGRLLQQQEKDGIESDDENDIYVDPLNSNNIVYHPHHQDKILLLDNDDNPNNNHENNKFIPFPTTTTTTTTSTRSTTSYQQDSDIVPQPQLFNNSTFEFNFEPNFEIIGQTNEAGNKTNYVRLPGSSYNFKFLIDANSFKGSSDIGKALTESDNQHVEFISVLVQINKNKPM</sequence>
<comment type="caution">
    <text evidence="9">The sequence shown here is derived from an EMBL/GenBank/DDBJ whole genome shotgun (WGS) entry which is preliminary data.</text>
</comment>
<feature type="region of interest" description="Disordered" evidence="7">
    <location>
        <begin position="591"/>
        <end position="618"/>
    </location>
</feature>
<evidence type="ECO:0000256" key="1">
    <source>
        <dbReference type="ARBA" id="ARBA00004167"/>
    </source>
</evidence>
<keyword evidence="10" id="KW-1185">Reference proteome</keyword>
<evidence type="ECO:0000259" key="8">
    <source>
        <dbReference type="PROSITE" id="PS50217"/>
    </source>
</evidence>
<keyword evidence="6" id="KW-0175">Coiled coil</keyword>
<organism evidence="9 10">
    <name type="scientific">Tieghemostelium lacteum</name>
    <name type="common">Slime mold</name>
    <name type="synonym">Dictyostelium lacteum</name>
    <dbReference type="NCBI Taxonomy" id="361077"/>
    <lineage>
        <taxon>Eukaryota</taxon>
        <taxon>Amoebozoa</taxon>
        <taxon>Evosea</taxon>
        <taxon>Eumycetozoa</taxon>
        <taxon>Dictyostelia</taxon>
        <taxon>Dictyosteliales</taxon>
        <taxon>Raperosteliaceae</taxon>
        <taxon>Tieghemostelium</taxon>
    </lineage>
</organism>
<dbReference type="Pfam" id="PF00170">
    <property type="entry name" value="bZIP_1"/>
    <property type="match status" value="1"/>
</dbReference>
<feature type="compositionally biased region" description="Low complexity" evidence="7">
    <location>
        <begin position="205"/>
        <end position="216"/>
    </location>
</feature>
<keyword evidence="3" id="KW-0238">DNA-binding</keyword>
<evidence type="ECO:0000256" key="4">
    <source>
        <dbReference type="ARBA" id="ARBA00023163"/>
    </source>
</evidence>
<dbReference type="PROSITE" id="PS50217">
    <property type="entry name" value="BZIP"/>
    <property type="match status" value="1"/>
</dbReference>
<dbReference type="GO" id="GO:0005634">
    <property type="term" value="C:nucleus"/>
    <property type="evidence" value="ECO:0007669"/>
    <property type="project" value="TreeGrafter"/>
</dbReference>
<feature type="region of interest" description="Disordered" evidence="7">
    <location>
        <begin position="420"/>
        <end position="440"/>
    </location>
</feature>
<name>A0A151Z2Q4_TIELA</name>
<dbReference type="CDD" id="cd14686">
    <property type="entry name" value="bZIP"/>
    <property type="match status" value="1"/>
</dbReference>
<comment type="subcellular location">
    <subcellularLocation>
        <location evidence="1">Membrane</location>
        <topology evidence="1">Single-pass membrane protein</topology>
    </subcellularLocation>
</comment>
<dbReference type="Gene3D" id="1.20.5.170">
    <property type="match status" value="1"/>
</dbReference>
<dbReference type="SMART" id="SM00338">
    <property type="entry name" value="BRLZ"/>
    <property type="match status" value="1"/>
</dbReference>
<dbReference type="GO" id="GO:0016020">
    <property type="term" value="C:membrane"/>
    <property type="evidence" value="ECO:0007669"/>
    <property type="project" value="UniProtKB-SubCell"/>
</dbReference>
<evidence type="ECO:0000256" key="5">
    <source>
        <dbReference type="ARBA" id="ARBA00023242"/>
    </source>
</evidence>
<keyword evidence="4" id="KW-0804">Transcription</keyword>
<proteinExistence type="predicted"/>
<keyword evidence="5" id="KW-0539">Nucleus</keyword>
<dbReference type="Proteomes" id="UP000076078">
    <property type="component" value="Unassembled WGS sequence"/>
</dbReference>
<evidence type="ECO:0000256" key="6">
    <source>
        <dbReference type="SAM" id="Coils"/>
    </source>
</evidence>
<dbReference type="GO" id="GO:0000978">
    <property type="term" value="F:RNA polymerase II cis-regulatory region sequence-specific DNA binding"/>
    <property type="evidence" value="ECO:0007669"/>
    <property type="project" value="TreeGrafter"/>
</dbReference>
<evidence type="ECO:0000256" key="2">
    <source>
        <dbReference type="ARBA" id="ARBA00023015"/>
    </source>
</evidence>
<feature type="coiled-coil region" evidence="6">
    <location>
        <begin position="291"/>
        <end position="325"/>
    </location>
</feature>
<evidence type="ECO:0000313" key="9">
    <source>
        <dbReference type="EMBL" id="KYQ88229.1"/>
    </source>
</evidence>
<dbReference type="PANTHER" id="PTHR46164:SF3">
    <property type="entry name" value="ATF6, ISOFORM C"/>
    <property type="match status" value="1"/>
</dbReference>
<dbReference type="InParanoid" id="A0A151Z2Q4"/>
<dbReference type="InterPro" id="IPR051882">
    <property type="entry name" value="ATF_bZIP_TF"/>
</dbReference>
<reference evidence="9 10" key="1">
    <citation type="submission" date="2015-12" db="EMBL/GenBank/DDBJ databases">
        <title>Dictyostelia acquired genes for synthesis and detection of signals that induce cell-type specialization by lateral gene transfer from prokaryotes.</title>
        <authorList>
            <person name="Gloeckner G."/>
            <person name="Schaap P."/>
        </authorList>
    </citation>
    <scope>NUCLEOTIDE SEQUENCE [LARGE SCALE GENOMIC DNA]</scope>
    <source>
        <strain evidence="9 10">TK</strain>
    </source>
</reference>
<dbReference type="InterPro" id="IPR046347">
    <property type="entry name" value="bZIP_sf"/>
</dbReference>
<dbReference type="PANTHER" id="PTHR46164">
    <property type="entry name" value="ATF6, ISOFORM C"/>
    <property type="match status" value="1"/>
</dbReference>
<dbReference type="PROSITE" id="PS00036">
    <property type="entry name" value="BZIP_BASIC"/>
    <property type="match status" value="1"/>
</dbReference>
<dbReference type="InterPro" id="IPR004827">
    <property type="entry name" value="bZIP"/>
</dbReference>
<feature type="domain" description="BZIP" evidence="8">
    <location>
        <begin position="272"/>
        <end position="329"/>
    </location>
</feature>
<evidence type="ECO:0000256" key="7">
    <source>
        <dbReference type="SAM" id="MobiDB-lite"/>
    </source>
</evidence>